<dbReference type="Proteomes" id="UP000631114">
    <property type="component" value="Unassembled WGS sequence"/>
</dbReference>
<reference evidence="1 2" key="1">
    <citation type="submission" date="2020-10" db="EMBL/GenBank/DDBJ databases">
        <title>The Coptis chinensis genome and diversification of protoberbering-type alkaloids.</title>
        <authorList>
            <person name="Wang B."/>
            <person name="Shu S."/>
            <person name="Song C."/>
            <person name="Liu Y."/>
        </authorList>
    </citation>
    <scope>NUCLEOTIDE SEQUENCE [LARGE SCALE GENOMIC DNA]</scope>
    <source>
        <strain evidence="1">HL-2020</strain>
        <tissue evidence="1">Leaf</tissue>
    </source>
</reference>
<organism evidence="1 2">
    <name type="scientific">Coptis chinensis</name>
    <dbReference type="NCBI Taxonomy" id="261450"/>
    <lineage>
        <taxon>Eukaryota</taxon>
        <taxon>Viridiplantae</taxon>
        <taxon>Streptophyta</taxon>
        <taxon>Embryophyta</taxon>
        <taxon>Tracheophyta</taxon>
        <taxon>Spermatophyta</taxon>
        <taxon>Magnoliopsida</taxon>
        <taxon>Ranunculales</taxon>
        <taxon>Ranunculaceae</taxon>
        <taxon>Coptidoideae</taxon>
        <taxon>Coptis</taxon>
    </lineage>
</organism>
<name>A0A835MDC5_9MAGN</name>
<gene>
    <name evidence="1" type="ORF">IFM89_035147</name>
</gene>
<sequence length="185" mass="21419">MGVEIRQRRTRLMEGDHSGQIWWGKVTKQNYGRVLGARIYLSKRILKSFFDRRVTKMSCLLASSIPYPPQPITPKLISMPWRKPITPKLISMPWRSGVPPKLGVAEPNTLAYGKCIWPLVPYATWWSIWKTKNDAIFNNKPTSIETTIRNIKANLWLWTSMFSEKRDYCFGNLMLEWGSVISGVT</sequence>
<proteinExistence type="predicted"/>
<keyword evidence="2" id="KW-1185">Reference proteome</keyword>
<dbReference type="AlphaFoldDB" id="A0A835MDC5"/>
<comment type="caution">
    <text evidence="1">The sequence shown here is derived from an EMBL/GenBank/DDBJ whole genome shotgun (WGS) entry which is preliminary data.</text>
</comment>
<evidence type="ECO:0000313" key="2">
    <source>
        <dbReference type="Proteomes" id="UP000631114"/>
    </source>
</evidence>
<dbReference type="EMBL" id="JADFTS010000002">
    <property type="protein sequence ID" value="KAF9622914.1"/>
    <property type="molecule type" value="Genomic_DNA"/>
</dbReference>
<accession>A0A835MDC5</accession>
<protein>
    <submittedName>
        <fullName evidence="1">Uncharacterized protein</fullName>
    </submittedName>
</protein>
<evidence type="ECO:0000313" key="1">
    <source>
        <dbReference type="EMBL" id="KAF9622914.1"/>
    </source>
</evidence>